<reference evidence="4 5" key="1">
    <citation type="submission" date="2013-05" db="EMBL/GenBank/DDBJ databases">
        <title>Drechslerella stenobrocha genome reveals carnivorous origination and mechanical trapping mechanism of predatory fungi.</title>
        <authorList>
            <person name="Liu X."/>
            <person name="Zhang W."/>
            <person name="Liu K."/>
        </authorList>
    </citation>
    <scope>NUCLEOTIDE SEQUENCE [LARGE SCALE GENOMIC DNA]</scope>
    <source>
        <strain evidence="4 5">248</strain>
    </source>
</reference>
<gene>
    <name evidence="4" type="ORF">DRE_05396</name>
</gene>
<sequence length="544" mass="60029">MGKPSNGASKPDDVEAAHDRHREPEEDAGGVAGPHYHHEPDERTGLLTGASGHHVVSGRPPLDIDDPAVTPLNLWSIRFLRYFTILLFVVACAWWLVLLVATFVNPPGMHSRGGGWFAFATTSLSIGVVMLLLFSFTIPSRAEEVVQSVIAVLLLVDLVILVSVPALRDDEGWVGIGSSIFVLFVTVWAVVVDRSVEWGKKEEEERLTGRAETRRSIKEWCSVLSALVVMVVFLVIAILFTGTLSLRAYDYSLDAPGERIWVDDEAYKVHLFCTPRHANKTREAVTVFLEGGERAVGNGLMDWAHDAYVRGSIGRLCYWDRPGYGFSDVAPSPLSAGMAADALSEALAKAGETGPFILVSHGIGSIYSRIFSSRHGTAVKGMLLIDPLHEAYLPEIASSGRGLFMWFRGVVSPLGLEVLFTAVFRHRSREDRIYGRSSYLNPRLIKAKLQESLAANTFSRAEIATAREIQARNVPLVVVSSGLEVKQNTEWEQRQKDMTRVTDRLVHWDVVDGAPHKVWETEEGWQLLTKRAGQLVDRAVGVAV</sequence>
<dbReference type="EMBL" id="KI966426">
    <property type="protein sequence ID" value="EWC45538.1"/>
    <property type="molecule type" value="Genomic_DNA"/>
</dbReference>
<accession>W7I045</accession>
<feature type="region of interest" description="Disordered" evidence="1">
    <location>
        <begin position="1"/>
        <end position="54"/>
    </location>
</feature>
<evidence type="ECO:0000313" key="4">
    <source>
        <dbReference type="EMBL" id="EWC45538.1"/>
    </source>
</evidence>
<dbReference type="SUPFAM" id="SSF53474">
    <property type="entry name" value="alpha/beta-Hydrolases"/>
    <property type="match status" value="1"/>
</dbReference>
<feature type="transmembrane region" description="Helical" evidence="2">
    <location>
        <begin position="116"/>
        <end position="138"/>
    </location>
</feature>
<dbReference type="InterPro" id="IPR019431">
    <property type="entry name" value="DUF2417"/>
</dbReference>
<dbReference type="Pfam" id="PF12697">
    <property type="entry name" value="Abhydrolase_6"/>
    <property type="match status" value="1"/>
</dbReference>
<dbReference type="Gene3D" id="3.40.50.1820">
    <property type="entry name" value="alpha/beta hydrolase"/>
    <property type="match status" value="1"/>
</dbReference>
<evidence type="ECO:0000256" key="1">
    <source>
        <dbReference type="SAM" id="MobiDB-lite"/>
    </source>
</evidence>
<evidence type="ECO:0000313" key="5">
    <source>
        <dbReference type="Proteomes" id="UP000024837"/>
    </source>
</evidence>
<feature type="transmembrane region" description="Helical" evidence="2">
    <location>
        <begin position="82"/>
        <end position="104"/>
    </location>
</feature>
<name>W7I045_9PEZI</name>
<dbReference type="Pfam" id="PF10329">
    <property type="entry name" value="DUF2417"/>
    <property type="match status" value="1"/>
</dbReference>
<dbReference type="AlphaFoldDB" id="W7I045"/>
<keyword evidence="2" id="KW-1133">Transmembrane helix</keyword>
<organism evidence="4 5">
    <name type="scientific">Drechslerella stenobrocha 248</name>
    <dbReference type="NCBI Taxonomy" id="1043628"/>
    <lineage>
        <taxon>Eukaryota</taxon>
        <taxon>Fungi</taxon>
        <taxon>Dikarya</taxon>
        <taxon>Ascomycota</taxon>
        <taxon>Pezizomycotina</taxon>
        <taxon>Orbiliomycetes</taxon>
        <taxon>Orbiliales</taxon>
        <taxon>Orbiliaceae</taxon>
        <taxon>Drechslerella</taxon>
    </lineage>
</organism>
<keyword evidence="5" id="KW-1185">Reference proteome</keyword>
<proteinExistence type="predicted"/>
<dbReference type="OrthoDB" id="164921at2759"/>
<keyword evidence="2" id="KW-0472">Membrane</keyword>
<feature type="compositionally biased region" description="Basic and acidic residues" evidence="1">
    <location>
        <begin position="10"/>
        <end position="24"/>
    </location>
</feature>
<evidence type="ECO:0000259" key="3">
    <source>
        <dbReference type="Pfam" id="PF12697"/>
    </source>
</evidence>
<dbReference type="InterPro" id="IPR000073">
    <property type="entry name" value="AB_hydrolase_1"/>
</dbReference>
<feature type="transmembrane region" description="Helical" evidence="2">
    <location>
        <begin position="220"/>
        <end position="240"/>
    </location>
</feature>
<keyword evidence="2" id="KW-0812">Transmembrane</keyword>
<feature type="transmembrane region" description="Helical" evidence="2">
    <location>
        <begin position="173"/>
        <end position="192"/>
    </location>
</feature>
<feature type="transmembrane region" description="Helical" evidence="2">
    <location>
        <begin position="145"/>
        <end position="167"/>
    </location>
</feature>
<feature type="domain" description="AB hydrolase-1" evidence="3">
    <location>
        <begin position="315"/>
        <end position="516"/>
    </location>
</feature>
<evidence type="ECO:0000256" key="2">
    <source>
        <dbReference type="SAM" id="Phobius"/>
    </source>
</evidence>
<dbReference type="Proteomes" id="UP000024837">
    <property type="component" value="Unassembled WGS sequence"/>
</dbReference>
<dbReference type="HOGENOM" id="CLU_028296_1_0_1"/>
<dbReference type="InterPro" id="IPR029058">
    <property type="entry name" value="AB_hydrolase_fold"/>
</dbReference>
<protein>
    <recommendedName>
        <fullName evidence="3">AB hydrolase-1 domain-containing protein</fullName>
    </recommendedName>
</protein>